<dbReference type="GO" id="GO:0008270">
    <property type="term" value="F:zinc ion binding"/>
    <property type="evidence" value="ECO:0007669"/>
    <property type="project" value="InterPro"/>
</dbReference>
<feature type="domain" description="Enoyl reductase (ER)" evidence="3">
    <location>
        <begin position="97"/>
        <end position="354"/>
    </location>
</feature>
<dbReference type="EMBL" id="UGRU01000001">
    <property type="protein sequence ID" value="SUA44707.1"/>
    <property type="molecule type" value="Genomic_DNA"/>
</dbReference>
<dbReference type="InterPro" id="IPR013149">
    <property type="entry name" value="ADH-like_C"/>
</dbReference>
<name>A0A378WVD7_9NOCA</name>
<accession>A0A378WVD7</accession>
<dbReference type="Pfam" id="PF00107">
    <property type="entry name" value="ADH_zinc_N"/>
    <property type="match status" value="1"/>
</dbReference>
<dbReference type="InterPro" id="IPR020843">
    <property type="entry name" value="ER"/>
</dbReference>
<dbReference type="SUPFAM" id="SSF51735">
    <property type="entry name" value="NAD(P)-binding Rossmann-fold domains"/>
    <property type="match status" value="1"/>
</dbReference>
<dbReference type="InterPro" id="IPR050700">
    <property type="entry name" value="YIM1/Zinc_Alcohol_DH_Fams"/>
</dbReference>
<feature type="region of interest" description="Disordered" evidence="2">
    <location>
        <begin position="1"/>
        <end position="20"/>
    </location>
</feature>
<keyword evidence="4" id="KW-0808">Transferase</keyword>
<organism evidence="4 5">
    <name type="scientific">Nocardia africana</name>
    <dbReference type="NCBI Taxonomy" id="134964"/>
    <lineage>
        <taxon>Bacteria</taxon>
        <taxon>Bacillati</taxon>
        <taxon>Actinomycetota</taxon>
        <taxon>Actinomycetes</taxon>
        <taxon>Mycobacteriales</taxon>
        <taxon>Nocardiaceae</taxon>
        <taxon>Nocardia</taxon>
    </lineage>
</organism>
<evidence type="ECO:0000313" key="5">
    <source>
        <dbReference type="Proteomes" id="UP000255082"/>
    </source>
</evidence>
<dbReference type="PROSITE" id="PS01162">
    <property type="entry name" value="QOR_ZETA_CRYSTAL"/>
    <property type="match status" value="1"/>
</dbReference>
<dbReference type="PANTHER" id="PTHR11695">
    <property type="entry name" value="ALCOHOL DEHYDROGENASE RELATED"/>
    <property type="match status" value="1"/>
</dbReference>
<dbReference type="GO" id="GO:0050111">
    <property type="term" value="F:mycocerosate synthase activity"/>
    <property type="evidence" value="ECO:0007669"/>
    <property type="project" value="UniProtKB-EC"/>
</dbReference>
<dbReference type="PANTHER" id="PTHR11695:SF294">
    <property type="entry name" value="RETICULON-4-INTERACTING PROTEIN 1, MITOCHONDRIAL"/>
    <property type="match status" value="1"/>
</dbReference>
<evidence type="ECO:0000259" key="3">
    <source>
        <dbReference type="SMART" id="SM00829"/>
    </source>
</evidence>
<dbReference type="Gene3D" id="3.90.180.10">
    <property type="entry name" value="Medium-chain alcohol dehydrogenases, catalytic domain"/>
    <property type="match status" value="1"/>
</dbReference>
<evidence type="ECO:0000256" key="2">
    <source>
        <dbReference type="SAM" id="MobiDB-lite"/>
    </source>
</evidence>
<dbReference type="AlphaFoldDB" id="A0A378WVD7"/>
<dbReference type="EC" id="2.3.1.111" evidence="4"/>
<dbReference type="InterPro" id="IPR002364">
    <property type="entry name" value="Quin_OxRdtase/zeta-crystal_CS"/>
</dbReference>
<dbReference type="SMART" id="SM00829">
    <property type="entry name" value="PKS_ER"/>
    <property type="match status" value="1"/>
</dbReference>
<dbReference type="InterPro" id="IPR036291">
    <property type="entry name" value="NAD(P)-bd_dom_sf"/>
</dbReference>
<dbReference type="Pfam" id="PF13602">
    <property type="entry name" value="ADH_zinc_N_2"/>
    <property type="match status" value="1"/>
</dbReference>
<gene>
    <name evidence="4" type="primary">mas_2</name>
    <name evidence="4" type="ORF">NCTC13184_03227</name>
</gene>
<dbReference type="Proteomes" id="UP000255082">
    <property type="component" value="Unassembled WGS sequence"/>
</dbReference>
<evidence type="ECO:0000256" key="1">
    <source>
        <dbReference type="ARBA" id="ARBA00023002"/>
    </source>
</evidence>
<sequence>MAGLVCDGEDPDQARRDLLGGDIGPEVSCRTTGIEHCRDRVHDLAPRLRVADGTGLDHRQQRVEHAVLRRDPVAEQVHPLPHRNGRGLLGEQFPGAGGEAVDLVTVDRLHQGLAGREVTIERRDADAGAHGYAVGDRVFGAALSRAVADFVVVDANGDIVSGVAHHTPEGVDDRTAATLSIAGSTAAAALDVLGLGPDDTVLVGGAGGGVGVFAVQLARIAGARVIGTGSPSSAEYLRSLGVEPVAYGDGLIGRVRALDAGPVTAALDLHGTDTVHVARELGVPDGRICTIAAVVEGVPAANGANAAPDALDTIARLAAAGRLRVPIAATYPLEDIRAAVERQAARHVHGKVVVDLSSRR</sequence>
<keyword evidence="4" id="KW-0012">Acyltransferase</keyword>
<protein>
    <submittedName>
        <fullName evidence="4">Mycocerosic acid synthase</fullName>
        <ecNumber evidence="4">2.3.1.111</ecNumber>
    </submittedName>
</protein>
<evidence type="ECO:0000313" key="4">
    <source>
        <dbReference type="EMBL" id="SUA44707.1"/>
    </source>
</evidence>
<reference evidence="4 5" key="1">
    <citation type="submission" date="2018-06" db="EMBL/GenBank/DDBJ databases">
        <authorList>
            <consortium name="Pathogen Informatics"/>
            <person name="Doyle S."/>
        </authorList>
    </citation>
    <scope>NUCLEOTIDE SEQUENCE [LARGE SCALE GENOMIC DNA]</scope>
    <source>
        <strain evidence="4 5">NCTC13184</strain>
    </source>
</reference>
<proteinExistence type="predicted"/>
<dbReference type="Gene3D" id="3.40.50.720">
    <property type="entry name" value="NAD(P)-binding Rossmann-like Domain"/>
    <property type="match status" value="1"/>
</dbReference>
<keyword evidence="1" id="KW-0560">Oxidoreductase</keyword>
<dbReference type="GO" id="GO:0016491">
    <property type="term" value="F:oxidoreductase activity"/>
    <property type="evidence" value="ECO:0007669"/>
    <property type="project" value="UniProtKB-KW"/>
</dbReference>